<dbReference type="WBParaSite" id="PS1159_v2.g13404.t1">
    <property type="protein sequence ID" value="PS1159_v2.g13404.t1"/>
    <property type="gene ID" value="PS1159_v2.g13404"/>
</dbReference>
<organism evidence="1 2">
    <name type="scientific">Panagrolaimus sp. PS1159</name>
    <dbReference type="NCBI Taxonomy" id="55785"/>
    <lineage>
        <taxon>Eukaryota</taxon>
        <taxon>Metazoa</taxon>
        <taxon>Ecdysozoa</taxon>
        <taxon>Nematoda</taxon>
        <taxon>Chromadorea</taxon>
        <taxon>Rhabditida</taxon>
        <taxon>Tylenchina</taxon>
        <taxon>Panagrolaimomorpha</taxon>
        <taxon>Panagrolaimoidea</taxon>
        <taxon>Panagrolaimidae</taxon>
        <taxon>Panagrolaimus</taxon>
    </lineage>
</organism>
<name>A0AC35F387_9BILA</name>
<evidence type="ECO:0000313" key="2">
    <source>
        <dbReference type="WBParaSite" id="PS1159_v2.g13404.t1"/>
    </source>
</evidence>
<reference evidence="2" key="1">
    <citation type="submission" date="2022-11" db="UniProtKB">
        <authorList>
            <consortium name="WormBaseParasite"/>
        </authorList>
    </citation>
    <scope>IDENTIFICATION</scope>
</reference>
<accession>A0AC35F387</accession>
<dbReference type="Proteomes" id="UP000887580">
    <property type="component" value="Unplaced"/>
</dbReference>
<sequence length="203" mass="23696">MSFNRFTGLWFPLIHKKIWHHKWYIYATLGLSLLSVSNRFTADGYFRVRPDGSVYAGYSDLEFEALCAQITAFFLGISTGMTLIFSILTIYKYKKVQDSMIPVDKSIELIIYTIILLFVQCLRFAYNRLRVYFVYDRVITVYIVTAYPYISLLHVLVASVGIMILSTKTREIYLNFYFLPFVPLFKKYLPKMSQNGGTQVIPF</sequence>
<evidence type="ECO:0000313" key="1">
    <source>
        <dbReference type="Proteomes" id="UP000887580"/>
    </source>
</evidence>
<protein>
    <submittedName>
        <fullName evidence="2">Serpentine receptor class gamma</fullName>
    </submittedName>
</protein>
<proteinExistence type="predicted"/>